<dbReference type="PROSITE" id="PS51273">
    <property type="entry name" value="GATASE_TYPE_1"/>
    <property type="match status" value="1"/>
</dbReference>
<dbReference type="Pfam" id="PF07722">
    <property type="entry name" value="Peptidase_C26"/>
    <property type="match status" value="1"/>
</dbReference>
<dbReference type="PANTHER" id="PTHR43235">
    <property type="entry name" value="GLUTAMINE AMIDOTRANSFERASE PB2B2.05-RELATED"/>
    <property type="match status" value="1"/>
</dbReference>
<dbReference type="RefSeq" id="WP_159421414.1">
    <property type="nucleotide sequence ID" value="NZ_JBHUNF010000001.1"/>
</dbReference>
<protein>
    <submittedName>
        <fullName evidence="1">Gamma-glutamyl-gamma-aminobutyrate hydrolase family protein</fullName>
    </submittedName>
</protein>
<dbReference type="InterPro" id="IPR044668">
    <property type="entry name" value="PuuD-like"/>
</dbReference>
<organism evidence="1 2">
    <name type="scientific">Gulosibacter bifidus</name>
    <dbReference type="NCBI Taxonomy" id="272239"/>
    <lineage>
        <taxon>Bacteria</taxon>
        <taxon>Bacillati</taxon>
        <taxon>Actinomycetota</taxon>
        <taxon>Actinomycetes</taxon>
        <taxon>Micrococcales</taxon>
        <taxon>Microbacteriaceae</taxon>
        <taxon>Gulosibacter</taxon>
    </lineage>
</organism>
<name>A0ABW5RGU0_9MICO</name>
<evidence type="ECO:0000313" key="2">
    <source>
        <dbReference type="Proteomes" id="UP001597453"/>
    </source>
</evidence>
<comment type="caution">
    <text evidence="1">The sequence shown here is derived from an EMBL/GenBank/DDBJ whole genome shotgun (WGS) entry which is preliminary data.</text>
</comment>
<dbReference type="InterPro" id="IPR011697">
    <property type="entry name" value="Peptidase_C26"/>
</dbReference>
<accession>A0ABW5RGU0</accession>
<dbReference type="PANTHER" id="PTHR43235:SF1">
    <property type="entry name" value="GLUTAMINE AMIDOTRANSFERASE PB2B2.05-RELATED"/>
    <property type="match status" value="1"/>
</dbReference>
<proteinExistence type="predicted"/>
<dbReference type="EMBL" id="JBHUNF010000001">
    <property type="protein sequence ID" value="MFD2674253.1"/>
    <property type="molecule type" value="Genomic_DNA"/>
</dbReference>
<reference evidence="2" key="1">
    <citation type="journal article" date="2019" name="Int. J. Syst. Evol. Microbiol.">
        <title>The Global Catalogue of Microorganisms (GCM) 10K type strain sequencing project: providing services to taxonomists for standard genome sequencing and annotation.</title>
        <authorList>
            <consortium name="The Broad Institute Genomics Platform"/>
            <consortium name="The Broad Institute Genome Sequencing Center for Infectious Disease"/>
            <person name="Wu L."/>
            <person name="Ma J."/>
        </authorList>
    </citation>
    <scope>NUCLEOTIDE SEQUENCE [LARGE SCALE GENOMIC DNA]</scope>
    <source>
        <strain evidence="2">TISTR 1511</strain>
    </source>
</reference>
<dbReference type="GO" id="GO:0016787">
    <property type="term" value="F:hydrolase activity"/>
    <property type="evidence" value="ECO:0007669"/>
    <property type="project" value="UniProtKB-KW"/>
</dbReference>
<evidence type="ECO:0000313" key="1">
    <source>
        <dbReference type="EMBL" id="MFD2674253.1"/>
    </source>
</evidence>
<dbReference type="Proteomes" id="UP001597453">
    <property type="component" value="Unassembled WGS sequence"/>
</dbReference>
<keyword evidence="2" id="KW-1185">Reference proteome</keyword>
<dbReference type="InterPro" id="IPR029062">
    <property type="entry name" value="Class_I_gatase-like"/>
</dbReference>
<dbReference type="Gene3D" id="3.40.50.880">
    <property type="match status" value="1"/>
</dbReference>
<gene>
    <name evidence="1" type="ORF">ACFSUQ_02920</name>
</gene>
<sequence length="263" mass="28310">MSETNSAETAGAARPIRILASYSMDSKAVGQKYANELHTLAQRAGRALTQAADDVQVIFVDATNPRQSASELVESSDGVLILGGADVDPTLYSDNPSDIAAAKGVDRVADEFEISLARAARDAQVPLLGICRGLQVINVAFGGTLISDLGEGTVHNNHPENDEMTDHEVSIDEASRLSTSLNKTRIHIRSAHHQAIDQAGRGLVATAWSDDGIIEAVEAPEDYWTVAVQWHPEDEGAHTDDFMALNVAFVQASRHRRHGRQPD</sequence>
<keyword evidence="1" id="KW-0378">Hydrolase</keyword>
<dbReference type="SUPFAM" id="SSF52317">
    <property type="entry name" value="Class I glutamine amidotransferase-like"/>
    <property type="match status" value="1"/>
</dbReference>